<dbReference type="PANTHER" id="PTHR30294">
    <property type="entry name" value="MEMBRANE COMPONENT OF ABC TRANSPORTER YHHJ-RELATED"/>
    <property type="match status" value="1"/>
</dbReference>
<feature type="domain" description="ABC-2 type transporter transmembrane" evidence="7">
    <location>
        <begin position="23"/>
        <end position="264"/>
    </location>
</feature>
<evidence type="ECO:0000256" key="2">
    <source>
        <dbReference type="ARBA" id="ARBA00022475"/>
    </source>
</evidence>
<evidence type="ECO:0000256" key="3">
    <source>
        <dbReference type="ARBA" id="ARBA00022692"/>
    </source>
</evidence>
<dbReference type="EMBL" id="MHCQ01000039">
    <property type="protein sequence ID" value="OGY23791.1"/>
    <property type="molecule type" value="Genomic_DNA"/>
</dbReference>
<organism evidence="8 9">
    <name type="scientific">Candidatus Woykebacteria bacterium RBG_13_40_7b</name>
    <dbReference type="NCBI Taxonomy" id="1802594"/>
    <lineage>
        <taxon>Bacteria</taxon>
        <taxon>Candidatus Woykeibacteriota</taxon>
    </lineage>
</organism>
<evidence type="ECO:0000256" key="4">
    <source>
        <dbReference type="ARBA" id="ARBA00022989"/>
    </source>
</evidence>
<evidence type="ECO:0000256" key="1">
    <source>
        <dbReference type="ARBA" id="ARBA00004651"/>
    </source>
</evidence>
<protein>
    <recommendedName>
        <fullName evidence="7">ABC-2 type transporter transmembrane domain-containing protein</fullName>
    </recommendedName>
</protein>
<evidence type="ECO:0000259" key="7">
    <source>
        <dbReference type="Pfam" id="PF12698"/>
    </source>
</evidence>
<dbReference type="InterPro" id="IPR051449">
    <property type="entry name" value="ABC-2_transporter_component"/>
</dbReference>
<name>A0A1G1W841_9BACT</name>
<dbReference type="Gene3D" id="3.40.1710.10">
    <property type="entry name" value="abc type-2 transporter like domain"/>
    <property type="match status" value="1"/>
</dbReference>
<dbReference type="AlphaFoldDB" id="A0A1G1W841"/>
<keyword evidence="5 6" id="KW-0472">Membrane</keyword>
<dbReference type="PANTHER" id="PTHR30294:SF38">
    <property type="entry name" value="TRANSPORT PERMEASE PROTEIN"/>
    <property type="match status" value="1"/>
</dbReference>
<dbReference type="Pfam" id="PF12698">
    <property type="entry name" value="ABC2_membrane_3"/>
    <property type="match status" value="1"/>
</dbReference>
<accession>A0A1G1W841</accession>
<evidence type="ECO:0000313" key="8">
    <source>
        <dbReference type="EMBL" id="OGY23791.1"/>
    </source>
</evidence>
<dbReference type="GO" id="GO:0140359">
    <property type="term" value="F:ABC-type transporter activity"/>
    <property type="evidence" value="ECO:0007669"/>
    <property type="project" value="InterPro"/>
</dbReference>
<dbReference type="GO" id="GO:0005886">
    <property type="term" value="C:plasma membrane"/>
    <property type="evidence" value="ECO:0007669"/>
    <property type="project" value="UniProtKB-SubCell"/>
</dbReference>
<feature type="non-terminal residue" evidence="8">
    <location>
        <position position="272"/>
    </location>
</feature>
<keyword evidence="3 6" id="KW-0812">Transmembrane</keyword>
<comment type="caution">
    <text evidence="8">The sequence shown here is derived from an EMBL/GenBank/DDBJ whole genome shotgun (WGS) entry which is preliminary data.</text>
</comment>
<keyword evidence="4 6" id="KW-1133">Transmembrane helix</keyword>
<feature type="transmembrane region" description="Helical" evidence="6">
    <location>
        <begin position="174"/>
        <end position="197"/>
    </location>
</feature>
<evidence type="ECO:0000256" key="6">
    <source>
        <dbReference type="SAM" id="Phobius"/>
    </source>
</evidence>
<feature type="transmembrane region" description="Helical" evidence="6">
    <location>
        <begin position="21"/>
        <end position="42"/>
    </location>
</feature>
<reference evidence="8 9" key="1">
    <citation type="journal article" date="2016" name="Nat. Commun.">
        <title>Thousands of microbial genomes shed light on interconnected biogeochemical processes in an aquifer system.</title>
        <authorList>
            <person name="Anantharaman K."/>
            <person name="Brown C.T."/>
            <person name="Hug L.A."/>
            <person name="Sharon I."/>
            <person name="Castelle C.J."/>
            <person name="Probst A.J."/>
            <person name="Thomas B.C."/>
            <person name="Singh A."/>
            <person name="Wilkins M.J."/>
            <person name="Karaoz U."/>
            <person name="Brodie E.L."/>
            <person name="Williams K.H."/>
            <person name="Hubbard S.S."/>
            <person name="Banfield J.F."/>
        </authorList>
    </citation>
    <scope>NUCLEOTIDE SEQUENCE [LARGE SCALE GENOMIC DNA]</scope>
</reference>
<proteinExistence type="predicted"/>
<dbReference type="Proteomes" id="UP000177103">
    <property type="component" value="Unassembled WGS sequence"/>
</dbReference>
<keyword evidence="2" id="KW-1003">Cell membrane</keyword>
<sequence length="272" mass="30405">MNIRRILAVAKRIIRQFIHDRRTVGLIIIVPLLLLSILGALFKVETKVDVGFVNQDSGVETPFGNQKISQRIEGLLENTDNLKWHKESLEVAKSGLEEGKLAAYILLAEDFSGNVSQGKKPSVSIVLEGSDPNSSQQMLGVLNLTLVNLFQNTEPIDVKVEYRYGGPDFDSLDYFAPVFIAFFAFFFVFLLTSVSFLRERNQGTFERIFASPVNNAELVAGYFLGFSFFALIQSIIVLLFTIYVLDVHFLGNILFVFLIELLLVVGSVNLGI</sequence>
<feature type="transmembrane region" description="Helical" evidence="6">
    <location>
        <begin position="218"/>
        <end position="243"/>
    </location>
</feature>
<feature type="transmembrane region" description="Helical" evidence="6">
    <location>
        <begin position="249"/>
        <end position="270"/>
    </location>
</feature>
<evidence type="ECO:0000256" key="5">
    <source>
        <dbReference type="ARBA" id="ARBA00023136"/>
    </source>
</evidence>
<comment type="subcellular location">
    <subcellularLocation>
        <location evidence="1">Cell membrane</location>
        <topology evidence="1">Multi-pass membrane protein</topology>
    </subcellularLocation>
</comment>
<gene>
    <name evidence="8" type="ORF">A2Y57_04715</name>
</gene>
<evidence type="ECO:0000313" key="9">
    <source>
        <dbReference type="Proteomes" id="UP000177103"/>
    </source>
</evidence>
<dbReference type="InterPro" id="IPR013525">
    <property type="entry name" value="ABC2_TM"/>
</dbReference>